<feature type="binding site" evidence="4">
    <location>
        <position position="54"/>
    </location>
    <ligand>
        <name>substrate</name>
    </ligand>
</feature>
<dbReference type="PIRSF" id="PIRSF006806">
    <property type="entry name" value="FTHF_cligase"/>
    <property type="match status" value="1"/>
</dbReference>
<gene>
    <name evidence="6" type="ORF">AGR3A_Lc130086</name>
</gene>
<proteinExistence type="inferred from homology"/>
<feature type="binding site" evidence="4">
    <location>
        <begin position="8"/>
        <end position="12"/>
    </location>
    <ligand>
        <name>ATP</name>
        <dbReference type="ChEBI" id="CHEBI:30616"/>
    </ligand>
</feature>
<feature type="binding site" evidence="4">
    <location>
        <position position="59"/>
    </location>
    <ligand>
        <name>substrate</name>
    </ligand>
</feature>
<dbReference type="EC" id="6.3.3.2" evidence="5"/>
<protein>
    <recommendedName>
        <fullName evidence="5">5-formyltetrahydrofolate cyclo-ligase</fullName>
        <ecNumber evidence="5">6.3.3.2</ecNumber>
    </recommendedName>
</protein>
<dbReference type="PANTHER" id="PTHR23407">
    <property type="entry name" value="ATPASE INHIBITOR/5-FORMYLTETRAHYDROFOLATE CYCLO-LIGASE"/>
    <property type="match status" value="1"/>
</dbReference>
<keyword evidence="2 4" id="KW-0547">Nucleotide-binding</keyword>
<reference evidence="7" key="1">
    <citation type="submission" date="2016-01" db="EMBL/GenBank/DDBJ databases">
        <authorList>
            <person name="Regsiter A."/>
            <person name="william w."/>
        </authorList>
    </citation>
    <scope>NUCLEOTIDE SEQUENCE [LARGE SCALE GENOMIC DNA]</scope>
    <source>
        <strain evidence="7">CFBP 6623</strain>
    </source>
</reference>
<dbReference type="GO" id="GO:0030272">
    <property type="term" value="F:5-formyltetrahydrofolate cyclo-ligase activity"/>
    <property type="evidence" value="ECO:0007669"/>
    <property type="project" value="UniProtKB-EC"/>
</dbReference>
<dbReference type="STRING" id="1183432.AGR3A_Lc130086"/>
<dbReference type="RefSeq" id="WP_046799909.1">
    <property type="nucleotide sequence ID" value="NZ_LT009724.1"/>
</dbReference>
<keyword evidence="5" id="KW-0460">Magnesium</keyword>
<evidence type="ECO:0000256" key="5">
    <source>
        <dbReference type="RuleBase" id="RU361279"/>
    </source>
</evidence>
<keyword evidence="3 4" id="KW-0067">ATP-binding</keyword>
<evidence type="ECO:0000313" key="7">
    <source>
        <dbReference type="Proteomes" id="UP000191988"/>
    </source>
</evidence>
<sequence>MSGDIAEKPRLRGERLAARDALTQAERQEKSQALTAHGASAIPFAPGAIISGFMPIRSEADIRPLMEALRTKGGRLVLPVVLDRETIVFRAFDADTTLVKTGFGTTGPGADADVLDPDILLVPLSVFDAHGQRIGYGAGHYDRAIARLHGKGRSPVLIGVAFDCQEVPLVPAEPHDVPLDAILTESGLRWFSARRSMPDQGQKAL</sequence>
<dbReference type="Proteomes" id="UP000191988">
    <property type="component" value="Unassembled WGS sequence"/>
</dbReference>
<dbReference type="Pfam" id="PF01812">
    <property type="entry name" value="5-FTHF_cyc-lig"/>
    <property type="match status" value="1"/>
</dbReference>
<feature type="binding site" evidence="4">
    <location>
        <begin position="133"/>
        <end position="141"/>
    </location>
    <ligand>
        <name>ATP</name>
        <dbReference type="ChEBI" id="CHEBI:30616"/>
    </ligand>
</feature>
<evidence type="ECO:0000256" key="4">
    <source>
        <dbReference type="PIRSR" id="PIRSR006806-1"/>
    </source>
</evidence>
<dbReference type="GO" id="GO:0009396">
    <property type="term" value="P:folic acid-containing compound biosynthetic process"/>
    <property type="evidence" value="ECO:0007669"/>
    <property type="project" value="TreeGrafter"/>
</dbReference>
<dbReference type="Gene3D" id="3.40.50.10420">
    <property type="entry name" value="NagB/RpiA/CoA transferase-like"/>
    <property type="match status" value="1"/>
</dbReference>
<evidence type="ECO:0000313" key="6">
    <source>
        <dbReference type="EMBL" id="CUX47795.1"/>
    </source>
</evidence>
<keyword evidence="7" id="KW-1185">Reference proteome</keyword>
<comment type="similarity">
    <text evidence="1 5">Belongs to the 5-formyltetrahydrofolate cyclo-ligase family.</text>
</comment>
<comment type="catalytic activity">
    <reaction evidence="5">
        <text>(6S)-5-formyl-5,6,7,8-tetrahydrofolate + ATP = (6R)-5,10-methenyltetrahydrofolate + ADP + phosphate</text>
        <dbReference type="Rhea" id="RHEA:10488"/>
        <dbReference type="ChEBI" id="CHEBI:30616"/>
        <dbReference type="ChEBI" id="CHEBI:43474"/>
        <dbReference type="ChEBI" id="CHEBI:57455"/>
        <dbReference type="ChEBI" id="CHEBI:57457"/>
        <dbReference type="ChEBI" id="CHEBI:456216"/>
        <dbReference type="EC" id="6.3.3.2"/>
    </reaction>
</comment>
<dbReference type="InterPro" id="IPR037171">
    <property type="entry name" value="NagB/RpiA_transferase-like"/>
</dbReference>
<evidence type="ECO:0000256" key="3">
    <source>
        <dbReference type="ARBA" id="ARBA00022840"/>
    </source>
</evidence>
<dbReference type="SUPFAM" id="SSF100950">
    <property type="entry name" value="NagB/RpiA/CoA transferase-like"/>
    <property type="match status" value="1"/>
</dbReference>
<dbReference type="GO" id="GO:0005524">
    <property type="term" value="F:ATP binding"/>
    <property type="evidence" value="ECO:0007669"/>
    <property type="project" value="UniProtKB-KW"/>
</dbReference>
<keyword evidence="5" id="KW-0479">Metal-binding</keyword>
<dbReference type="GO" id="GO:0046872">
    <property type="term" value="F:metal ion binding"/>
    <property type="evidence" value="ECO:0007669"/>
    <property type="project" value="UniProtKB-KW"/>
</dbReference>
<comment type="cofactor">
    <cofactor evidence="5">
        <name>Mg(2+)</name>
        <dbReference type="ChEBI" id="CHEBI:18420"/>
    </cofactor>
</comment>
<dbReference type="NCBIfam" id="TIGR02727">
    <property type="entry name" value="MTHFS_bact"/>
    <property type="match status" value="1"/>
</dbReference>
<dbReference type="PANTHER" id="PTHR23407:SF1">
    <property type="entry name" value="5-FORMYLTETRAHYDROFOLATE CYCLO-LIGASE"/>
    <property type="match status" value="1"/>
</dbReference>
<evidence type="ECO:0000256" key="1">
    <source>
        <dbReference type="ARBA" id="ARBA00010638"/>
    </source>
</evidence>
<evidence type="ECO:0000256" key="2">
    <source>
        <dbReference type="ARBA" id="ARBA00022741"/>
    </source>
</evidence>
<organism evidence="6 7">
    <name type="scientific">Agrobacterium tomkonis CFBP 6623</name>
    <dbReference type="NCBI Taxonomy" id="1183432"/>
    <lineage>
        <taxon>Bacteria</taxon>
        <taxon>Pseudomonadati</taxon>
        <taxon>Pseudomonadota</taxon>
        <taxon>Alphaproteobacteria</taxon>
        <taxon>Hyphomicrobiales</taxon>
        <taxon>Rhizobiaceae</taxon>
        <taxon>Rhizobium/Agrobacterium group</taxon>
        <taxon>Agrobacterium</taxon>
        <taxon>Agrobacterium tumefaciens complex</taxon>
    </lineage>
</organism>
<name>A0A1S7R6H6_9HYPH</name>
<accession>A0A1S7R6H6</accession>
<dbReference type="InterPro" id="IPR002698">
    <property type="entry name" value="FTHF_cligase"/>
</dbReference>
<dbReference type="AlphaFoldDB" id="A0A1S7R6H6"/>
<dbReference type="InterPro" id="IPR024185">
    <property type="entry name" value="FTHF_cligase-like_sf"/>
</dbReference>
<keyword evidence="6" id="KW-0436">Ligase</keyword>
<dbReference type="GO" id="GO:0035999">
    <property type="term" value="P:tetrahydrofolate interconversion"/>
    <property type="evidence" value="ECO:0007669"/>
    <property type="project" value="TreeGrafter"/>
</dbReference>
<dbReference type="EMBL" id="FBWK01000049">
    <property type="protein sequence ID" value="CUX47795.1"/>
    <property type="molecule type" value="Genomic_DNA"/>
</dbReference>